<evidence type="ECO:0000313" key="1">
    <source>
        <dbReference type="EMBL" id="SNV75350.1"/>
    </source>
</evidence>
<dbReference type="Proteomes" id="UP000242084">
    <property type="component" value="Chromosome 1"/>
</dbReference>
<accession>A0A239ZWV4</accession>
<dbReference type="KEGG" id="sste:SAMEA4384403_2005"/>
<name>A0A239ZWV4_9STAP</name>
<keyword evidence="2" id="KW-1185">Reference proteome</keyword>
<dbReference type="AlphaFoldDB" id="A0A239ZWV4"/>
<organism evidence="1 2">
    <name type="scientific">Mammaliicoccus stepanovicii</name>
    <dbReference type="NCBI Taxonomy" id="643214"/>
    <lineage>
        <taxon>Bacteria</taxon>
        <taxon>Bacillati</taxon>
        <taxon>Bacillota</taxon>
        <taxon>Bacilli</taxon>
        <taxon>Bacillales</taxon>
        <taxon>Staphylococcaceae</taxon>
        <taxon>Mammaliicoccus</taxon>
    </lineage>
</organism>
<dbReference type="RefSeq" id="WP_158245702.1">
    <property type="nucleotide sequence ID" value="NZ_BMDM01000001.1"/>
</dbReference>
<sequence>MEEKLSSEQFFMDIADDLLFISQRISNKAKDYNVNFDWEVMVLKSLTVNLNEGRNN</sequence>
<proteinExistence type="predicted"/>
<reference evidence="1 2" key="1">
    <citation type="submission" date="2017-06" db="EMBL/GenBank/DDBJ databases">
        <authorList>
            <consortium name="Pathogen Informatics"/>
        </authorList>
    </citation>
    <scope>NUCLEOTIDE SEQUENCE [LARGE SCALE GENOMIC DNA]</scope>
    <source>
        <strain evidence="1 2">NCTC13839</strain>
    </source>
</reference>
<protein>
    <submittedName>
        <fullName evidence="1">Uncharacterized protein</fullName>
    </submittedName>
</protein>
<evidence type="ECO:0000313" key="2">
    <source>
        <dbReference type="Proteomes" id="UP000242084"/>
    </source>
</evidence>
<gene>
    <name evidence="1" type="ORF">SAMEA4384403_02005</name>
</gene>
<dbReference type="EMBL" id="LT906462">
    <property type="protein sequence ID" value="SNV75350.1"/>
    <property type="molecule type" value="Genomic_DNA"/>
</dbReference>